<accession>A0A0G0JUE5</accession>
<gene>
    <name evidence="1" type="ORF">US91_C0001G0040</name>
</gene>
<evidence type="ECO:0000313" key="1">
    <source>
        <dbReference type="EMBL" id="KKQ71113.1"/>
    </source>
</evidence>
<dbReference type="EMBL" id="LBUU01000001">
    <property type="protein sequence ID" value="KKQ71113.1"/>
    <property type="molecule type" value="Genomic_DNA"/>
</dbReference>
<evidence type="ECO:0000313" key="2">
    <source>
        <dbReference type="Proteomes" id="UP000034022"/>
    </source>
</evidence>
<dbReference type="AlphaFoldDB" id="A0A0G0JUE5"/>
<organism evidence="1 2">
    <name type="scientific">Candidatus Falkowbacteria bacterium GW2011_GWE1_38_31</name>
    <dbReference type="NCBI Taxonomy" id="1618638"/>
    <lineage>
        <taxon>Bacteria</taxon>
        <taxon>Candidatus Falkowiibacteriota</taxon>
    </lineage>
</organism>
<reference evidence="1 2" key="1">
    <citation type="journal article" date="2015" name="Nature">
        <title>rRNA introns, odd ribosomes, and small enigmatic genomes across a large radiation of phyla.</title>
        <authorList>
            <person name="Brown C.T."/>
            <person name="Hug L.A."/>
            <person name="Thomas B.C."/>
            <person name="Sharon I."/>
            <person name="Castelle C.J."/>
            <person name="Singh A."/>
            <person name="Wilkins M.J."/>
            <person name="Williams K.H."/>
            <person name="Banfield J.F."/>
        </authorList>
    </citation>
    <scope>NUCLEOTIDE SEQUENCE [LARGE SCALE GENOMIC DNA]</scope>
</reference>
<protein>
    <submittedName>
        <fullName evidence="1">Uncharacterized protein</fullName>
    </submittedName>
</protein>
<proteinExistence type="predicted"/>
<name>A0A0G0JUE5_9BACT</name>
<sequence>MKLIEIKNKTAKLRIFSKDILKNFEKNANTLDANIKYWLNSDDLIALKNGLYTFSEQYKNEVNKDAFLEYAAGQLVTPSYLSLEYIMSKYQLLSEPVRSITSVTNKSTREYKNKLGVFRYYTINPKLFCGYEAKFIDTAPIMVATKSKAVFDYLYLRFIKNTPINENEIKELRINWENISAKEFDELAGYAVFARSNKIKMAIALIKKMYY</sequence>
<dbReference type="PATRIC" id="fig|1618638.3.peg.40"/>
<dbReference type="Proteomes" id="UP000034022">
    <property type="component" value="Unassembled WGS sequence"/>
</dbReference>
<comment type="caution">
    <text evidence="1">The sequence shown here is derived from an EMBL/GenBank/DDBJ whole genome shotgun (WGS) entry which is preliminary data.</text>
</comment>